<dbReference type="GO" id="GO:0005739">
    <property type="term" value="C:mitochondrion"/>
    <property type="evidence" value="ECO:0007669"/>
    <property type="project" value="TreeGrafter"/>
</dbReference>
<dbReference type="FunFam" id="3.40.367.20:FF:000004">
    <property type="entry name" value="Phosphotransferase"/>
    <property type="match status" value="1"/>
</dbReference>
<dbReference type="PANTHER" id="PTHR19443">
    <property type="entry name" value="HEXOKINASE"/>
    <property type="match status" value="1"/>
</dbReference>
<dbReference type="PRINTS" id="PR00475">
    <property type="entry name" value="HEXOKINASE"/>
</dbReference>
<keyword evidence="8 11" id="KW-0324">Glycolysis</keyword>
<evidence type="ECO:0000256" key="7">
    <source>
        <dbReference type="ARBA" id="ARBA00022840"/>
    </source>
</evidence>
<dbReference type="InterPro" id="IPR022673">
    <property type="entry name" value="Hexokinase_C"/>
</dbReference>
<dbReference type="InterPro" id="IPR001312">
    <property type="entry name" value="Hexokinase"/>
</dbReference>
<evidence type="ECO:0000256" key="9">
    <source>
        <dbReference type="ARBA" id="ARBA00044613"/>
    </source>
</evidence>
<dbReference type="InterPro" id="IPR043129">
    <property type="entry name" value="ATPase_NBD"/>
</dbReference>
<comment type="pathway">
    <text evidence="1">Carbohydrate degradation; glycolysis; D-glyceraldehyde 3-phosphate and glycerone phosphate from D-glucose: step 1/4.</text>
</comment>
<dbReference type="Pfam" id="PF03727">
    <property type="entry name" value="Hexokinase_2"/>
    <property type="match status" value="1"/>
</dbReference>
<dbReference type="Gene3D" id="1.10.287.1250">
    <property type="match status" value="1"/>
</dbReference>
<sequence>MAVSSLPGAPDKDLVNQIKRLEELFTIDTATLKKITHHFVDELTRGLSVEGGSIPMNPTWVMSEPTGHETGEYLALDFGGTNLRVCQVTLKERNFDIIQSKWRIREELKTGVAEELWDFLADCLHQFIETHHGPITNNTMDKIPLGFTFSYPATQNYIDEGTLQWWTKGFDIAGVEGHNVVPMFEAALRQRGVPVKLIALVNDTTGTLIASAYANLHMKIGCIFGTGCNAAYIEDCGSIPKLAHLNLPSNTPMVINCEWGAFNHRTLPRTPYDTSIDKASPRPGQQAFEKMVAGLYLGEIFRLIMVDLHSNPETHVFAGQDMSKLQNPYSLDSSFLAAIEEDPTDNLSNTLELFQTQLNISPNLPELQLIRRTAELIGTRAARLSACGVAAISIKKGYASCHVGADGSVFQKYPHFKARGAQALREILDWPAKQDPGEEDPIEILPAEDGSGVGAALIAALTLRRVQEGNMHGILHPERFS</sequence>
<comment type="catalytic activity">
    <reaction evidence="9">
        <text>a D-hexose + ATP = a D-hexose 6-phosphate + ADP + H(+)</text>
        <dbReference type="Rhea" id="RHEA:22740"/>
        <dbReference type="ChEBI" id="CHEBI:4194"/>
        <dbReference type="ChEBI" id="CHEBI:15378"/>
        <dbReference type="ChEBI" id="CHEBI:30616"/>
        <dbReference type="ChEBI" id="CHEBI:229467"/>
        <dbReference type="ChEBI" id="CHEBI:456216"/>
        <dbReference type="EC" id="2.7.1.1"/>
    </reaction>
    <physiologicalReaction direction="left-to-right" evidence="9">
        <dbReference type="Rhea" id="RHEA:22741"/>
    </physiologicalReaction>
</comment>
<dbReference type="PROSITE" id="PS51748">
    <property type="entry name" value="HEXOKINASE_2"/>
    <property type="match status" value="1"/>
</dbReference>
<dbReference type="EC" id="2.7.1.-" evidence="11"/>
<keyword evidence="4 11" id="KW-0808">Transferase</keyword>
<proteinExistence type="inferred from homology"/>
<evidence type="ECO:0000313" key="14">
    <source>
        <dbReference type="EMBL" id="KAG7294074.1"/>
    </source>
</evidence>
<comment type="caution">
    <text evidence="14">The sequence shown here is derived from an EMBL/GenBank/DDBJ whole genome shotgun (WGS) entry which is preliminary data.</text>
</comment>
<dbReference type="Pfam" id="PF00349">
    <property type="entry name" value="Hexokinase_1"/>
    <property type="match status" value="1"/>
</dbReference>
<dbReference type="GO" id="GO:0005524">
    <property type="term" value="F:ATP binding"/>
    <property type="evidence" value="ECO:0007669"/>
    <property type="project" value="UniProtKB-UniRule"/>
</dbReference>
<gene>
    <name evidence="14" type="ORF">NEMBOFW57_004136</name>
</gene>
<organism evidence="14 15">
    <name type="scientific">Staphylotrichum longicolle</name>
    <dbReference type="NCBI Taxonomy" id="669026"/>
    <lineage>
        <taxon>Eukaryota</taxon>
        <taxon>Fungi</taxon>
        <taxon>Dikarya</taxon>
        <taxon>Ascomycota</taxon>
        <taxon>Pezizomycotina</taxon>
        <taxon>Sordariomycetes</taxon>
        <taxon>Sordariomycetidae</taxon>
        <taxon>Sordariales</taxon>
        <taxon>Chaetomiaceae</taxon>
        <taxon>Staphylotrichum</taxon>
    </lineage>
</organism>
<dbReference type="GO" id="GO:0019158">
    <property type="term" value="F:mannokinase activity"/>
    <property type="evidence" value="ECO:0007669"/>
    <property type="project" value="TreeGrafter"/>
</dbReference>
<dbReference type="GO" id="GO:0006096">
    <property type="term" value="P:glycolytic process"/>
    <property type="evidence" value="ECO:0007669"/>
    <property type="project" value="UniProtKB-KW"/>
</dbReference>
<evidence type="ECO:0000313" key="15">
    <source>
        <dbReference type="Proteomes" id="UP001197093"/>
    </source>
</evidence>
<dbReference type="GO" id="GO:0006006">
    <property type="term" value="P:glucose metabolic process"/>
    <property type="evidence" value="ECO:0007669"/>
    <property type="project" value="TreeGrafter"/>
</dbReference>
<evidence type="ECO:0000259" key="12">
    <source>
        <dbReference type="Pfam" id="PF00349"/>
    </source>
</evidence>
<feature type="domain" description="Hexokinase N-terminal" evidence="12">
    <location>
        <begin position="18"/>
        <end position="213"/>
    </location>
</feature>
<dbReference type="GO" id="GO:0005829">
    <property type="term" value="C:cytosol"/>
    <property type="evidence" value="ECO:0007669"/>
    <property type="project" value="TreeGrafter"/>
</dbReference>
<evidence type="ECO:0000256" key="10">
    <source>
        <dbReference type="ARBA" id="ARBA00047905"/>
    </source>
</evidence>
<keyword evidence="15" id="KW-1185">Reference proteome</keyword>
<dbReference type="SUPFAM" id="SSF53067">
    <property type="entry name" value="Actin-like ATPase domain"/>
    <property type="match status" value="2"/>
</dbReference>
<dbReference type="GO" id="GO:0008865">
    <property type="term" value="F:fructokinase activity"/>
    <property type="evidence" value="ECO:0007669"/>
    <property type="project" value="TreeGrafter"/>
</dbReference>
<evidence type="ECO:0000256" key="8">
    <source>
        <dbReference type="ARBA" id="ARBA00023152"/>
    </source>
</evidence>
<accession>A0AAD4F6K4</accession>
<evidence type="ECO:0000256" key="1">
    <source>
        <dbReference type="ARBA" id="ARBA00004888"/>
    </source>
</evidence>
<dbReference type="InterPro" id="IPR019807">
    <property type="entry name" value="Hexokinase_BS"/>
</dbReference>
<dbReference type="AlphaFoldDB" id="A0AAD4F6K4"/>
<dbReference type="PANTHER" id="PTHR19443:SF16">
    <property type="entry name" value="HEXOKINASE TYPE 1-RELATED"/>
    <property type="match status" value="1"/>
</dbReference>
<dbReference type="EMBL" id="JAHCVI010000001">
    <property type="protein sequence ID" value="KAG7294074.1"/>
    <property type="molecule type" value="Genomic_DNA"/>
</dbReference>
<dbReference type="GO" id="GO:0006013">
    <property type="term" value="P:mannose metabolic process"/>
    <property type="evidence" value="ECO:0007669"/>
    <property type="project" value="TreeGrafter"/>
</dbReference>
<dbReference type="PROSITE" id="PS00378">
    <property type="entry name" value="HEXOKINASE_1"/>
    <property type="match status" value="1"/>
</dbReference>
<keyword evidence="6 11" id="KW-0418">Kinase</keyword>
<evidence type="ECO:0000256" key="4">
    <source>
        <dbReference type="ARBA" id="ARBA00022679"/>
    </source>
</evidence>
<evidence type="ECO:0000256" key="6">
    <source>
        <dbReference type="ARBA" id="ARBA00022777"/>
    </source>
</evidence>
<dbReference type="InterPro" id="IPR022672">
    <property type="entry name" value="Hexokinase_N"/>
</dbReference>
<reference evidence="14" key="1">
    <citation type="submission" date="2023-02" db="EMBL/GenBank/DDBJ databases">
        <authorList>
            <person name="Palmer J.M."/>
        </authorList>
    </citation>
    <scope>NUCLEOTIDE SEQUENCE</scope>
    <source>
        <strain evidence="14">FW57</strain>
    </source>
</reference>
<dbReference type="GO" id="GO:0005536">
    <property type="term" value="F:D-glucose binding"/>
    <property type="evidence" value="ECO:0007669"/>
    <property type="project" value="InterPro"/>
</dbReference>
<dbReference type="FunFam" id="3.30.420.40:FF:000092">
    <property type="entry name" value="Phosphotransferase"/>
    <property type="match status" value="1"/>
</dbReference>
<comment type="similarity">
    <text evidence="3 11">Belongs to the hexokinase family.</text>
</comment>
<evidence type="ECO:0000256" key="11">
    <source>
        <dbReference type="RuleBase" id="RU362007"/>
    </source>
</evidence>
<comment type="catalytic activity">
    <reaction evidence="10">
        <text>D-fructose + ATP = D-fructose 6-phosphate + ADP + H(+)</text>
        <dbReference type="Rhea" id="RHEA:16125"/>
        <dbReference type="ChEBI" id="CHEBI:15378"/>
        <dbReference type="ChEBI" id="CHEBI:30616"/>
        <dbReference type="ChEBI" id="CHEBI:37721"/>
        <dbReference type="ChEBI" id="CHEBI:61527"/>
        <dbReference type="ChEBI" id="CHEBI:456216"/>
        <dbReference type="EC" id="2.7.1.1"/>
    </reaction>
    <physiologicalReaction direction="left-to-right" evidence="10">
        <dbReference type="Rhea" id="RHEA:16126"/>
    </physiologicalReaction>
</comment>
<dbReference type="Gene3D" id="3.40.367.20">
    <property type="match status" value="1"/>
</dbReference>
<protein>
    <recommendedName>
        <fullName evidence="11">Phosphotransferase</fullName>
        <ecNumber evidence="11">2.7.1.-</ecNumber>
    </recommendedName>
</protein>
<dbReference type="GO" id="GO:0001678">
    <property type="term" value="P:intracellular glucose homeostasis"/>
    <property type="evidence" value="ECO:0007669"/>
    <property type="project" value="InterPro"/>
</dbReference>
<evidence type="ECO:0000259" key="13">
    <source>
        <dbReference type="Pfam" id="PF03727"/>
    </source>
</evidence>
<keyword evidence="5 11" id="KW-0547">Nucleotide-binding</keyword>
<dbReference type="Gene3D" id="3.30.420.40">
    <property type="match status" value="1"/>
</dbReference>
<evidence type="ECO:0000256" key="5">
    <source>
        <dbReference type="ARBA" id="ARBA00022741"/>
    </source>
</evidence>
<keyword evidence="7 11" id="KW-0067">ATP-binding</keyword>
<feature type="domain" description="Hexokinase C-terminal" evidence="13">
    <location>
        <begin position="219"/>
        <end position="461"/>
    </location>
</feature>
<dbReference type="Proteomes" id="UP001197093">
    <property type="component" value="Unassembled WGS sequence"/>
</dbReference>
<name>A0AAD4F6K4_9PEZI</name>
<evidence type="ECO:0000256" key="2">
    <source>
        <dbReference type="ARBA" id="ARBA00005028"/>
    </source>
</evidence>
<dbReference type="GO" id="GO:0004340">
    <property type="term" value="F:glucokinase activity"/>
    <property type="evidence" value="ECO:0007669"/>
    <property type="project" value="TreeGrafter"/>
</dbReference>
<evidence type="ECO:0000256" key="3">
    <source>
        <dbReference type="ARBA" id="ARBA00009225"/>
    </source>
</evidence>
<comment type="pathway">
    <text evidence="2">Carbohydrate metabolism; hexose metabolism.</text>
</comment>